<sequence length="620" mass="66207">MPAENPPGFPFPENQDPDRTVHYRTPQPSYGQPYGQPEGDQPTRMAYPGPAGQDDAATRMQYPGQGQQPQYGDQTRVDYPQNYQDQQYQNQQYGQQPYGQQPQYGQQPYQQQPHQQWQQPEELGYGLPPVQHAPQPKRGGIGRGWIIALIAAVLAGIVGGGGFYVVSALSGGGTQPHEVLPGSAFAYVRLDLDPAANQKLALFTIARKFNATKDIFSGDDPRQALFDSLAQSSPNFKGVDYAKDVAPWLGSRVGVAFSQPGKAAEGEPQAALGVAVAIQTSNEEATRAFLQKMDAKEKQKTGFAFRDGYVILAESQAEADKYADAPTLADNPDFSGDMAALGEPGVLSFWASAKPILESGMTGVVDQTISDRLKNGRFAGALRFDGDYAEITGITRGIDTTLTSDLEATRLGELPDSTAAAMSISGLGAVLSEQWTEILKASNANGGAQLNQFVAEAEQQFGLTLPDDLAALLGKSITVALDENGLDGNLPNVGTVLSTDPAKAKEVLEKVELAFANTGTPVQLAKKAGDGKLVVATTEEYAAKLAANGTLADSETFKLAIPNAADANFALYADLDKIEKLYLNSLQGEDRANLEALRAVGLSAQYSGSEVGFTLRLIFN</sequence>
<dbReference type="Pfam" id="PF11832">
    <property type="entry name" value="DUF3352"/>
    <property type="match status" value="1"/>
</dbReference>
<evidence type="ECO:0008006" key="5">
    <source>
        <dbReference type="Google" id="ProtNLM"/>
    </source>
</evidence>
<dbReference type="EMBL" id="BLAD01000054">
    <property type="protein sequence ID" value="GES01975.1"/>
    <property type="molecule type" value="Genomic_DNA"/>
</dbReference>
<reference evidence="3 4" key="1">
    <citation type="submission" date="2019-10" db="EMBL/GenBank/DDBJ databases">
        <title>Whole genome shotgun sequence of Acrocarpospora corrugata NBRC 13972.</title>
        <authorList>
            <person name="Ichikawa N."/>
            <person name="Kimura A."/>
            <person name="Kitahashi Y."/>
            <person name="Komaki H."/>
            <person name="Oguchi A."/>
        </authorList>
    </citation>
    <scope>NUCLEOTIDE SEQUENCE [LARGE SCALE GENOMIC DNA]</scope>
    <source>
        <strain evidence="3 4">NBRC 13972</strain>
    </source>
</reference>
<dbReference type="AlphaFoldDB" id="A0A5M3VYU4"/>
<organism evidence="3 4">
    <name type="scientific">Acrocarpospora corrugata</name>
    <dbReference type="NCBI Taxonomy" id="35763"/>
    <lineage>
        <taxon>Bacteria</taxon>
        <taxon>Bacillati</taxon>
        <taxon>Actinomycetota</taxon>
        <taxon>Actinomycetes</taxon>
        <taxon>Streptosporangiales</taxon>
        <taxon>Streptosporangiaceae</taxon>
        <taxon>Acrocarpospora</taxon>
    </lineage>
</organism>
<feature type="region of interest" description="Disordered" evidence="1">
    <location>
        <begin position="1"/>
        <end position="77"/>
    </location>
</feature>
<keyword evidence="4" id="KW-1185">Reference proteome</keyword>
<dbReference type="RefSeq" id="WP_155338225.1">
    <property type="nucleotide sequence ID" value="NZ_BAAABN010000077.1"/>
</dbReference>
<name>A0A5M3VYU4_9ACTN</name>
<evidence type="ECO:0000313" key="3">
    <source>
        <dbReference type="EMBL" id="GES01975.1"/>
    </source>
</evidence>
<proteinExistence type="predicted"/>
<dbReference type="InterPro" id="IPR021787">
    <property type="entry name" value="DUF3352"/>
</dbReference>
<comment type="caution">
    <text evidence="3">The sequence shown here is derived from an EMBL/GenBank/DDBJ whole genome shotgun (WGS) entry which is preliminary data.</text>
</comment>
<evidence type="ECO:0000313" key="4">
    <source>
        <dbReference type="Proteomes" id="UP000334990"/>
    </source>
</evidence>
<evidence type="ECO:0000256" key="1">
    <source>
        <dbReference type="SAM" id="MobiDB-lite"/>
    </source>
</evidence>
<dbReference type="Proteomes" id="UP000334990">
    <property type="component" value="Unassembled WGS sequence"/>
</dbReference>
<keyword evidence="2" id="KW-1133">Transmembrane helix</keyword>
<dbReference type="OrthoDB" id="5241887at2"/>
<feature type="compositionally biased region" description="Low complexity" evidence="1">
    <location>
        <begin position="26"/>
        <end position="37"/>
    </location>
</feature>
<gene>
    <name evidence="3" type="ORF">Acor_40400</name>
</gene>
<keyword evidence="2" id="KW-0472">Membrane</keyword>
<feature type="region of interest" description="Disordered" evidence="1">
    <location>
        <begin position="91"/>
        <end position="119"/>
    </location>
</feature>
<accession>A0A5M3VYU4</accession>
<feature type="compositionally biased region" description="Pro residues" evidence="1">
    <location>
        <begin position="1"/>
        <end position="10"/>
    </location>
</feature>
<evidence type="ECO:0000256" key="2">
    <source>
        <dbReference type="SAM" id="Phobius"/>
    </source>
</evidence>
<keyword evidence="2" id="KW-0812">Transmembrane</keyword>
<feature type="compositionally biased region" description="Low complexity" evidence="1">
    <location>
        <begin position="61"/>
        <end position="72"/>
    </location>
</feature>
<feature type="transmembrane region" description="Helical" evidence="2">
    <location>
        <begin position="145"/>
        <end position="166"/>
    </location>
</feature>
<protein>
    <recommendedName>
        <fullName evidence="5">DUF3352 domain-containing protein</fullName>
    </recommendedName>
</protein>